<dbReference type="Pfam" id="PF03124">
    <property type="entry name" value="EXS"/>
    <property type="match status" value="1"/>
</dbReference>
<evidence type="ECO:0000256" key="3">
    <source>
        <dbReference type="ARBA" id="ARBA00022692"/>
    </source>
</evidence>
<keyword evidence="3 6" id="KW-0812">Transmembrane</keyword>
<dbReference type="PROSITE" id="PS51382">
    <property type="entry name" value="SPX"/>
    <property type="match status" value="1"/>
</dbReference>
<organism evidence="9 10">
    <name type="scientific">Pocillopora damicornis</name>
    <name type="common">Cauliflower coral</name>
    <name type="synonym">Millepora damicornis</name>
    <dbReference type="NCBI Taxonomy" id="46731"/>
    <lineage>
        <taxon>Eukaryota</taxon>
        <taxon>Metazoa</taxon>
        <taxon>Cnidaria</taxon>
        <taxon>Anthozoa</taxon>
        <taxon>Hexacorallia</taxon>
        <taxon>Scleractinia</taxon>
        <taxon>Astrocoeniina</taxon>
        <taxon>Pocilloporidae</taxon>
        <taxon>Pocillopora</taxon>
    </lineage>
</organism>
<evidence type="ECO:0000256" key="6">
    <source>
        <dbReference type="SAM" id="Phobius"/>
    </source>
</evidence>
<dbReference type="GO" id="GO:0016036">
    <property type="term" value="P:cellular response to phosphate starvation"/>
    <property type="evidence" value="ECO:0007669"/>
    <property type="project" value="TreeGrafter"/>
</dbReference>
<comment type="similarity">
    <text evidence="2">Belongs to the SYG1 (TC 2.A.94) family.</text>
</comment>
<dbReference type="OrthoDB" id="9970435at2759"/>
<proteinExistence type="inferred from homology"/>
<dbReference type="GO" id="GO:0005886">
    <property type="term" value="C:plasma membrane"/>
    <property type="evidence" value="ECO:0007669"/>
    <property type="project" value="TreeGrafter"/>
</dbReference>
<keyword evidence="4 6" id="KW-1133">Transmembrane helix</keyword>
<keyword evidence="10" id="KW-1185">Reference proteome</keyword>
<evidence type="ECO:0000256" key="5">
    <source>
        <dbReference type="ARBA" id="ARBA00023136"/>
    </source>
</evidence>
<dbReference type="GO" id="GO:0000822">
    <property type="term" value="F:inositol hexakisphosphate binding"/>
    <property type="evidence" value="ECO:0007669"/>
    <property type="project" value="TreeGrafter"/>
</dbReference>
<dbReference type="EMBL" id="RCHS01002244">
    <property type="protein sequence ID" value="RMX48661.1"/>
    <property type="molecule type" value="Genomic_DNA"/>
</dbReference>
<comment type="caution">
    <text evidence="9">The sequence shown here is derived from an EMBL/GenBank/DDBJ whole genome shotgun (WGS) entry which is preliminary data.</text>
</comment>
<dbReference type="CDD" id="cd14477">
    <property type="entry name" value="SPX_XPR1_like"/>
    <property type="match status" value="1"/>
</dbReference>
<dbReference type="AlphaFoldDB" id="A0A3M6U4W6"/>
<dbReference type="PANTHER" id="PTHR10783:SF103">
    <property type="entry name" value="SOLUTE CARRIER FAMILY 53 MEMBER 1"/>
    <property type="match status" value="1"/>
</dbReference>
<sequence>MKFTEHLGAHITPEWRSQYIRYEQLKDVLYGGLEKLPQKDENPDSVLQGYFSSFEEQWFRYCDEELEKINTFFAEKIAEAGRKYTALKNELHMAGSLKVGPSLSTLATSKKVTLAPEPSKKVKVKTKKKVNHLKFAFGEFYLSLVLLQNYQQLNFTGFRKILKKHDKLFETTNGAEYRKEKVEVADFFVNKHVDELILNTEELYISELEDGNRSKAMNRLRVPPLAEELRHGNWVSFRVGFLAGLFLMLISVATVTAFFTDHSGEFDIAIRIYRGVFLFVLVTFLLAVNTWGWRQAGVNHVLIFELDPRDHLSYQHLLEVALLLGVLWAISLVVFMFSHKIGIESFSPNLVLVSFLFLFTINPFKICYYKARFWLLRVLFRIFTAPFQHVGFADFWLADQLNSLAVALLDFQFIICFYAHDWHVTNSEDMICDGTLYGIRPLVACLPAWFRFAQCLRRYRDTKHAFPHLVNAGKYSTSFFVVAFSTLAKSDSVRSDHFFMLWIIAAIISTCYTLTWDIKMDWGLLDKKSGENIFLREETVYRSKAFYYFAMVEDLIFRLLWTLTVSVGELEIFHSEILKLILSVCEVFRRFIWNFFRLENEHLNNCGQFRAVRDISVVPMETDDQAFLEQMMDDMDGLVPTKRTGQRRRKSSVMTKSIKKISSKTDGVVIKRDTEVIIENETVTSL</sequence>
<feature type="domain" description="SPX" evidence="8">
    <location>
        <begin position="1"/>
        <end position="179"/>
    </location>
</feature>
<dbReference type="Pfam" id="PF03105">
    <property type="entry name" value="SPX"/>
    <property type="match status" value="2"/>
</dbReference>
<evidence type="ECO:0000313" key="9">
    <source>
        <dbReference type="EMBL" id="RMX48661.1"/>
    </source>
</evidence>
<evidence type="ECO:0000259" key="7">
    <source>
        <dbReference type="PROSITE" id="PS51380"/>
    </source>
</evidence>
<protein>
    <recommendedName>
        <fullName evidence="11">SPX domain-containing protein</fullName>
    </recommendedName>
</protein>
<dbReference type="InterPro" id="IPR004331">
    <property type="entry name" value="SPX_dom"/>
</dbReference>
<keyword evidence="5 6" id="KW-0472">Membrane</keyword>
<reference evidence="9 10" key="1">
    <citation type="journal article" date="2018" name="Sci. Rep.">
        <title>Comparative analysis of the Pocillopora damicornis genome highlights role of immune system in coral evolution.</title>
        <authorList>
            <person name="Cunning R."/>
            <person name="Bay R.A."/>
            <person name="Gillette P."/>
            <person name="Baker A.C."/>
            <person name="Traylor-Knowles N."/>
        </authorList>
    </citation>
    <scope>NUCLEOTIDE SEQUENCE [LARGE SCALE GENOMIC DNA]</scope>
    <source>
        <strain evidence="9">RSMAS</strain>
        <tissue evidence="9">Whole animal</tissue>
    </source>
</reference>
<feature type="transmembrane region" description="Helical" evidence="6">
    <location>
        <begin position="239"/>
        <end position="260"/>
    </location>
</feature>
<name>A0A3M6U4W6_POCDA</name>
<evidence type="ECO:0000256" key="2">
    <source>
        <dbReference type="ARBA" id="ARBA00009665"/>
    </source>
</evidence>
<gene>
    <name evidence="9" type="ORF">pdam_00018607</name>
</gene>
<comment type="subcellular location">
    <subcellularLocation>
        <location evidence="1">Membrane</location>
        <topology evidence="1">Multi-pass membrane protein</topology>
    </subcellularLocation>
</comment>
<feature type="transmembrane region" description="Helical" evidence="6">
    <location>
        <begin position="349"/>
        <end position="366"/>
    </location>
</feature>
<evidence type="ECO:0008006" key="11">
    <source>
        <dbReference type="Google" id="ProtNLM"/>
    </source>
</evidence>
<dbReference type="PROSITE" id="PS51380">
    <property type="entry name" value="EXS"/>
    <property type="match status" value="1"/>
</dbReference>
<feature type="transmembrane region" description="Helical" evidence="6">
    <location>
        <begin position="465"/>
        <end position="487"/>
    </location>
</feature>
<evidence type="ECO:0000256" key="4">
    <source>
        <dbReference type="ARBA" id="ARBA00022989"/>
    </source>
</evidence>
<feature type="transmembrane region" description="Helical" evidence="6">
    <location>
        <begin position="313"/>
        <end position="337"/>
    </location>
</feature>
<dbReference type="GO" id="GO:0005794">
    <property type="term" value="C:Golgi apparatus"/>
    <property type="evidence" value="ECO:0007669"/>
    <property type="project" value="TreeGrafter"/>
</dbReference>
<feature type="domain" description="EXS" evidence="7">
    <location>
        <begin position="431"/>
        <end position="630"/>
    </location>
</feature>
<evidence type="ECO:0000313" key="10">
    <source>
        <dbReference type="Proteomes" id="UP000275408"/>
    </source>
</evidence>
<dbReference type="OMA" id="ETSHFYT"/>
<dbReference type="InterPro" id="IPR004342">
    <property type="entry name" value="EXS_C"/>
</dbReference>
<feature type="transmembrane region" description="Helical" evidence="6">
    <location>
        <begin position="499"/>
        <end position="518"/>
    </location>
</feature>
<accession>A0A3M6U4W6</accession>
<feature type="transmembrane region" description="Helical" evidence="6">
    <location>
        <begin position="272"/>
        <end position="293"/>
    </location>
</feature>
<dbReference type="Proteomes" id="UP000275408">
    <property type="component" value="Unassembled WGS sequence"/>
</dbReference>
<dbReference type="GO" id="GO:0006817">
    <property type="term" value="P:phosphate ion transport"/>
    <property type="evidence" value="ECO:0007669"/>
    <property type="project" value="TreeGrafter"/>
</dbReference>
<dbReference type="STRING" id="46731.A0A3M6U4W6"/>
<evidence type="ECO:0000256" key="1">
    <source>
        <dbReference type="ARBA" id="ARBA00004141"/>
    </source>
</evidence>
<dbReference type="PANTHER" id="PTHR10783">
    <property type="entry name" value="XENOTROPIC AND POLYTROPIC RETROVIRUS RECEPTOR 1-RELATED"/>
    <property type="match status" value="1"/>
</dbReference>
<evidence type="ECO:0000259" key="8">
    <source>
        <dbReference type="PROSITE" id="PS51382"/>
    </source>
</evidence>